<gene>
    <name evidence="1" type="ORF">GCM10007876_00330</name>
</gene>
<accession>A0AA37S6G7</accession>
<dbReference type="Proteomes" id="UP001161389">
    <property type="component" value="Unassembled WGS sequence"/>
</dbReference>
<protein>
    <recommendedName>
        <fullName evidence="3">Solute-binding protein family 3/N-terminal domain-containing protein</fullName>
    </recommendedName>
</protein>
<reference evidence="1" key="1">
    <citation type="journal article" date="2014" name="Int. J. Syst. Evol. Microbiol.">
        <title>Complete genome sequence of Corynebacterium casei LMG S-19264T (=DSM 44701T), isolated from a smear-ripened cheese.</title>
        <authorList>
            <consortium name="US DOE Joint Genome Institute (JGI-PGF)"/>
            <person name="Walter F."/>
            <person name="Albersmeier A."/>
            <person name="Kalinowski J."/>
            <person name="Ruckert C."/>
        </authorList>
    </citation>
    <scope>NUCLEOTIDE SEQUENCE</scope>
    <source>
        <strain evidence="1">NBRC 110071</strain>
    </source>
</reference>
<proteinExistence type="predicted"/>
<evidence type="ECO:0000313" key="2">
    <source>
        <dbReference type="Proteomes" id="UP001161389"/>
    </source>
</evidence>
<name>A0AA37S6G7_9GAMM</name>
<sequence>MFVRPAQSEHDISHSFFVSLLEQSLKKSGAYQIEVLKVEDLTQDRGFLLLKQHRLDVFWAGINPVRADNFRVITVPLTMGMLGHRLPVIRRQDKAKFDALDEVELKKLRACQGSQWPDSDILEHNGYRVVRAPKFAMMYDMLSVGRCHYFPRGLNEVYGEVSSFEQSGGADDLIVYDKIVLKYRFPMLFFTHKDNEALAQKIDAGLRKMVESGELMQFIKSHPVTRDAFPLERFAESRIYELVNPLLTVPLPEDNHYWIHL</sequence>
<comment type="caution">
    <text evidence="1">The sequence shown here is derived from an EMBL/GenBank/DDBJ whole genome shotgun (WGS) entry which is preliminary data.</text>
</comment>
<reference evidence="1" key="2">
    <citation type="submission" date="2023-01" db="EMBL/GenBank/DDBJ databases">
        <title>Draft genome sequence of Litoribrevibacter albus strain NBRC 110071.</title>
        <authorList>
            <person name="Sun Q."/>
            <person name="Mori K."/>
        </authorList>
    </citation>
    <scope>NUCLEOTIDE SEQUENCE</scope>
    <source>
        <strain evidence="1">NBRC 110071</strain>
    </source>
</reference>
<dbReference type="Gene3D" id="3.40.190.10">
    <property type="entry name" value="Periplasmic binding protein-like II"/>
    <property type="match status" value="2"/>
</dbReference>
<evidence type="ECO:0008006" key="3">
    <source>
        <dbReference type="Google" id="ProtNLM"/>
    </source>
</evidence>
<dbReference type="AlphaFoldDB" id="A0AA37S6G7"/>
<dbReference type="EMBL" id="BSNM01000002">
    <property type="protein sequence ID" value="GLQ29555.1"/>
    <property type="molecule type" value="Genomic_DNA"/>
</dbReference>
<dbReference type="SUPFAM" id="SSF53850">
    <property type="entry name" value="Periplasmic binding protein-like II"/>
    <property type="match status" value="1"/>
</dbReference>
<keyword evidence="2" id="KW-1185">Reference proteome</keyword>
<organism evidence="1 2">
    <name type="scientific">Litoribrevibacter albus</name>
    <dbReference type="NCBI Taxonomy" id="1473156"/>
    <lineage>
        <taxon>Bacteria</taxon>
        <taxon>Pseudomonadati</taxon>
        <taxon>Pseudomonadota</taxon>
        <taxon>Gammaproteobacteria</taxon>
        <taxon>Oceanospirillales</taxon>
        <taxon>Oceanospirillaceae</taxon>
        <taxon>Litoribrevibacter</taxon>
    </lineage>
</organism>
<evidence type="ECO:0000313" key="1">
    <source>
        <dbReference type="EMBL" id="GLQ29555.1"/>
    </source>
</evidence>